<dbReference type="Gene3D" id="1.10.10.60">
    <property type="entry name" value="Homeodomain-like"/>
    <property type="match status" value="1"/>
</dbReference>
<feature type="domain" description="HTH araC/xylS-type" evidence="4">
    <location>
        <begin position="252"/>
        <end position="350"/>
    </location>
</feature>
<dbReference type="PROSITE" id="PS01124">
    <property type="entry name" value="HTH_ARAC_FAMILY_2"/>
    <property type="match status" value="1"/>
</dbReference>
<reference evidence="6" key="1">
    <citation type="submission" date="2020-09" db="EMBL/GenBank/DDBJ databases">
        <title>The genome sequence of strain Labrenzia suaedae 4C16A.</title>
        <authorList>
            <person name="Liu Y."/>
        </authorList>
    </citation>
    <scope>NUCLEOTIDE SEQUENCE [LARGE SCALE GENOMIC DNA]</scope>
    <source>
        <strain evidence="6">4C16A</strain>
    </source>
</reference>
<evidence type="ECO:0000256" key="3">
    <source>
        <dbReference type="ARBA" id="ARBA00023163"/>
    </source>
</evidence>
<dbReference type="SUPFAM" id="SSF46689">
    <property type="entry name" value="Homeodomain-like"/>
    <property type="match status" value="1"/>
</dbReference>
<evidence type="ECO:0000313" key="5">
    <source>
        <dbReference type="EMBL" id="MBD8889916.1"/>
    </source>
</evidence>
<accession>A0ABR9CHX2</accession>
<dbReference type="SMART" id="SM00342">
    <property type="entry name" value="HTH_ARAC"/>
    <property type="match status" value="1"/>
</dbReference>
<gene>
    <name evidence="5" type="ORF">IG616_00005</name>
</gene>
<evidence type="ECO:0000256" key="1">
    <source>
        <dbReference type="ARBA" id="ARBA00023015"/>
    </source>
</evidence>
<organism evidence="5 6">
    <name type="scientific">Roseibium litorale</name>
    <dbReference type="NCBI Taxonomy" id="2803841"/>
    <lineage>
        <taxon>Bacteria</taxon>
        <taxon>Pseudomonadati</taxon>
        <taxon>Pseudomonadota</taxon>
        <taxon>Alphaproteobacteria</taxon>
        <taxon>Hyphomicrobiales</taxon>
        <taxon>Stappiaceae</taxon>
        <taxon>Roseibium</taxon>
    </lineage>
</organism>
<evidence type="ECO:0000313" key="6">
    <source>
        <dbReference type="Proteomes" id="UP000632063"/>
    </source>
</evidence>
<evidence type="ECO:0000256" key="2">
    <source>
        <dbReference type="ARBA" id="ARBA00023125"/>
    </source>
</evidence>
<dbReference type="PANTHER" id="PTHR47894">
    <property type="entry name" value="HTH-TYPE TRANSCRIPTIONAL REGULATOR GADX"/>
    <property type="match status" value="1"/>
</dbReference>
<dbReference type="PANTHER" id="PTHR47894:SF1">
    <property type="entry name" value="HTH-TYPE TRANSCRIPTIONAL REGULATOR VQSM"/>
    <property type="match status" value="1"/>
</dbReference>
<dbReference type="InterPro" id="IPR018060">
    <property type="entry name" value="HTH_AraC"/>
</dbReference>
<reference evidence="5 6" key="2">
    <citation type="journal article" date="2021" name="Int. J. Syst. Evol. Microbiol.">
        <title>Roseibium litorale sp. nov., isolated from a tidal flat sediment and proposal for the reclassification of Labrenzia polysiphoniae as Roseibium polysiphoniae comb. nov.</title>
        <authorList>
            <person name="Liu Y."/>
            <person name="Pei T."/>
            <person name="Du J."/>
            <person name="Chao M."/>
            <person name="Deng M.R."/>
            <person name="Zhu H."/>
        </authorList>
    </citation>
    <scope>NUCLEOTIDE SEQUENCE [LARGE SCALE GENOMIC DNA]</scope>
    <source>
        <strain evidence="5 6">4C16A</strain>
    </source>
</reference>
<dbReference type="RefSeq" id="WP_192145219.1">
    <property type="nucleotide sequence ID" value="NZ_JACYXI010000001.1"/>
</dbReference>
<dbReference type="Pfam" id="PF12833">
    <property type="entry name" value="HTH_18"/>
    <property type="match status" value="1"/>
</dbReference>
<evidence type="ECO:0000259" key="4">
    <source>
        <dbReference type="PROSITE" id="PS01124"/>
    </source>
</evidence>
<proteinExistence type="predicted"/>
<keyword evidence="2" id="KW-0238">DNA-binding</keyword>
<keyword evidence="6" id="KW-1185">Reference proteome</keyword>
<dbReference type="InterPro" id="IPR009057">
    <property type="entry name" value="Homeodomain-like_sf"/>
</dbReference>
<dbReference type="Proteomes" id="UP000632063">
    <property type="component" value="Unassembled WGS sequence"/>
</dbReference>
<sequence>MSVLFACVTGRVRDRFTMLKGTIAARTFRTAQFVCENCGLDWQELTRRTGVRADLPLMPSDTMVPLSQLLSIYERIAEETGDDGVGARFGTKLAIGSAEIYDYVALTAPSLEKALANWARFQRMASSHIQMDFEVTKDWAAMSWAFPDPDRCQRQYLSLCMAAMSHRVHYMLGDHAEGLSADFAFEEPQNRAAYEEAFGPNVRFGQEKSRLLIPASLLPLKPIPSDPHLNALMERFAVSQMTSLQTPDTLSDRVSQAIAGSLRDGEASLDKVAAKLGMSRRSLQRQFEQDGTTFRKVLDGVRRSLAKQYLTEHDMQVGEVAYLLGYSDMSSFSRAAKGWFGTSPKAVKRSR</sequence>
<keyword evidence="1" id="KW-0805">Transcription regulation</keyword>
<protein>
    <submittedName>
        <fullName evidence="5">AraC family transcriptional regulator</fullName>
    </submittedName>
</protein>
<keyword evidence="3" id="KW-0804">Transcription</keyword>
<dbReference type="EMBL" id="JACYXI010000001">
    <property type="protein sequence ID" value="MBD8889916.1"/>
    <property type="molecule type" value="Genomic_DNA"/>
</dbReference>
<name>A0ABR9CHX2_9HYPH</name>
<comment type="caution">
    <text evidence="5">The sequence shown here is derived from an EMBL/GenBank/DDBJ whole genome shotgun (WGS) entry which is preliminary data.</text>
</comment>
<dbReference type="Pfam" id="PF12625">
    <property type="entry name" value="Arabinose_bd"/>
    <property type="match status" value="1"/>
</dbReference>
<dbReference type="InterPro" id="IPR032687">
    <property type="entry name" value="AraC-type_N"/>
</dbReference>